<dbReference type="SUPFAM" id="SSF52540">
    <property type="entry name" value="P-loop containing nucleoside triphosphate hydrolases"/>
    <property type="match status" value="1"/>
</dbReference>
<keyword evidence="2" id="KW-0813">Transport</keyword>
<keyword evidence="7" id="KW-1185">Reference proteome</keyword>
<dbReference type="AlphaFoldDB" id="A0A8E2LGN4"/>
<dbReference type="PROSITE" id="PS00211">
    <property type="entry name" value="ABC_TRANSPORTER_1"/>
    <property type="match status" value="1"/>
</dbReference>
<dbReference type="Proteomes" id="UP000189761">
    <property type="component" value="Unassembled WGS sequence"/>
</dbReference>
<dbReference type="InterPro" id="IPR003593">
    <property type="entry name" value="AAA+_ATPase"/>
</dbReference>
<evidence type="ECO:0000313" key="6">
    <source>
        <dbReference type="EMBL" id="OOP69384.1"/>
    </source>
</evidence>
<keyword evidence="3" id="KW-0547">Nucleotide-binding</keyword>
<dbReference type="InterPro" id="IPR027417">
    <property type="entry name" value="P-loop_NTPase"/>
</dbReference>
<dbReference type="EMBL" id="MTLA01000055">
    <property type="protein sequence ID" value="OOP69384.1"/>
    <property type="molecule type" value="Genomic_DNA"/>
</dbReference>
<dbReference type="GO" id="GO:0005524">
    <property type="term" value="F:ATP binding"/>
    <property type="evidence" value="ECO:0007669"/>
    <property type="project" value="UniProtKB-KW"/>
</dbReference>
<comment type="similarity">
    <text evidence="1">Belongs to the ABC transporter superfamily.</text>
</comment>
<evidence type="ECO:0000259" key="5">
    <source>
        <dbReference type="PROSITE" id="PS50893"/>
    </source>
</evidence>
<reference evidence="6 7" key="1">
    <citation type="submission" date="2017-01" db="EMBL/GenBank/DDBJ databases">
        <title>Draft genome sequence of Bacillus oleronius.</title>
        <authorList>
            <person name="Allam M."/>
        </authorList>
    </citation>
    <scope>NUCLEOTIDE SEQUENCE [LARGE SCALE GENOMIC DNA]</scope>
    <source>
        <strain evidence="6 7">DSM 9356</strain>
    </source>
</reference>
<evidence type="ECO:0000256" key="2">
    <source>
        <dbReference type="ARBA" id="ARBA00022448"/>
    </source>
</evidence>
<dbReference type="RefSeq" id="WP_071977503.1">
    <property type="nucleotide sequence ID" value="NZ_CP065424.1"/>
</dbReference>
<proteinExistence type="inferred from homology"/>
<dbReference type="InterPro" id="IPR003439">
    <property type="entry name" value="ABC_transporter-like_ATP-bd"/>
</dbReference>
<feature type="domain" description="ABC transporter" evidence="5">
    <location>
        <begin position="6"/>
        <end position="233"/>
    </location>
</feature>
<name>A0A8E2LGN4_9BACI</name>
<dbReference type="PROSITE" id="PS50893">
    <property type="entry name" value="ABC_TRANSPORTER_2"/>
    <property type="match status" value="1"/>
</dbReference>
<dbReference type="Pfam" id="PF00005">
    <property type="entry name" value="ABC_tran"/>
    <property type="match status" value="1"/>
</dbReference>
<accession>A0A8E2LGN4</accession>
<dbReference type="GO" id="GO:0016887">
    <property type="term" value="F:ATP hydrolysis activity"/>
    <property type="evidence" value="ECO:0007669"/>
    <property type="project" value="InterPro"/>
</dbReference>
<keyword evidence="4 6" id="KW-0067">ATP-binding</keyword>
<protein>
    <submittedName>
        <fullName evidence="6">Bacitracin ABC transporter ATP-binding protein</fullName>
    </submittedName>
</protein>
<evidence type="ECO:0000313" key="7">
    <source>
        <dbReference type="Proteomes" id="UP000189761"/>
    </source>
</evidence>
<dbReference type="Gene3D" id="3.40.50.300">
    <property type="entry name" value="P-loop containing nucleotide triphosphate hydrolases"/>
    <property type="match status" value="1"/>
</dbReference>
<evidence type="ECO:0000256" key="1">
    <source>
        <dbReference type="ARBA" id="ARBA00005417"/>
    </source>
</evidence>
<organism evidence="6 7">
    <name type="scientific">Heyndrickxia oleronia</name>
    <dbReference type="NCBI Taxonomy" id="38875"/>
    <lineage>
        <taxon>Bacteria</taxon>
        <taxon>Bacillati</taxon>
        <taxon>Bacillota</taxon>
        <taxon>Bacilli</taxon>
        <taxon>Bacillales</taxon>
        <taxon>Bacillaceae</taxon>
        <taxon>Heyndrickxia</taxon>
    </lineage>
</organism>
<dbReference type="SMART" id="SM00382">
    <property type="entry name" value="AAA"/>
    <property type="match status" value="1"/>
</dbReference>
<dbReference type="PANTHER" id="PTHR43335">
    <property type="entry name" value="ABC TRANSPORTER, ATP-BINDING PROTEIN"/>
    <property type="match status" value="1"/>
</dbReference>
<gene>
    <name evidence="6" type="ORF">BWZ43_05365</name>
</gene>
<evidence type="ECO:0000256" key="4">
    <source>
        <dbReference type="ARBA" id="ARBA00022840"/>
    </source>
</evidence>
<dbReference type="InterPro" id="IPR017871">
    <property type="entry name" value="ABC_transporter-like_CS"/>
</dbReference>
<dbReference type="CDD" id="cd03268">
    <property type="entry name" value="ABC_BcrA_bacitracin_resist"/>
    <property type="match status" value="1"/>
</dbReference>
<comment type="caution">
    <text evidence="6">The sequence shown here is derived from an EMBL/GenBank/DDBJ whole genome shotgun (WGS) entry which is preliminary data.</text>
</comment>
<sequence length="304" mass="34083">MNEFIIKTNNLTKKFKGKKVVNGVNLEIKKGEIYGFLGPNGAGKTTTIRMLLGLMKPTYGSIHVFNKDLRKEKLSILKKVGSLVESPSYYGHLTARENLEALRRILNVPKTRIDEVLNIVRLSNEANRPVKGYSLGMKQRLGIAASLLGNPELLILDEPTNGLDPSGIIEMRELIKDMPKKHGITVIVSSHLLSEMDQMATQVGIITKGSIIFQDSISVLKQRSKSQIQILTNHNESAWRTLLANGIKADFHEGHIFVEESENQQIANAVEKLVHHDFSIYRVEEKKMSLEDIFLELTKEASSL</sequence>
<evidence type="ECO:0000256" key="3">
    <source>
        <dbReference type="ARBA" id="ARBA00022741"/>
    </source>
</evidence>
<dbReference type="PANTHER" id="PTHR43335:SF4">
    <property type="entry name" value="ABC TRANSPORTER, ATP-BINDING PROTEIN"/>
    <property type="match status" value="1"/>
</dbReference>